<dbReference type="GO" id="GO:0005886">
    <property type="term" value="C:plasma membrane"/>
    <property type="evidence" value="ECO:0007669"/>
    <property type="project" value="UniProtKB-SubCell"/>
</dbReference>
<keyword evidence="5 6" id="KW-0472">Membrane</keyword>
<dbReference type="Proteomes" id="UP000597444">
    <property type="component" value="Unassembled WGS sequence"/>
</dbReference>
<dbReference type="EMBL" id="BNJK01000002">
    <property type="protein sequence ID" value="GHO97878.1"/>
    <property type="molecule type" value="Genomic_DNA"/>
</dbReference>
<keyword evidence="3 6" id="KW-0812">Transmembrane</keyword>
<dbReference type="InterPro" id="IPR023845">
    <property type="entry name" value="DUF3817_TM"/>
</dbReference>
<evidence type="ECO:0000313" key="9">
    <source>
        <dbReference type="Proteomes" id="UP000597444"/>
    </source>
</evidence>
<dbReference type="AlphaFoldDB" id="A0A8J3IPP1"/>
<organism evidence="8 9">
    <name type="scientific">Reticulibacter mediterranei</name>
    <dbReference type="NCBI Taxonomy" id="2778369"/>
    <lineage>
        <taxon>Bacteria</taxon>
        <taxon>Bacillati</taxon>
        <taxon>Chloroflexota</taxon>
        <taxon>Ktedonobacteria</taxon>
        <taxon>Ktedonobacterales</taxon>
        <taxon>Reticulibacteraceae</taxon>
        <taxon>Reticulibacter</taxon>
    </lineage>
</organism>
<evidence type="ECO:0000313" key="8">
    <source>
        <dbReference type="EMBL" id="GHO97878.1"/>
    </source>
</evidence>
<evidence type="ECO:0000256" key="2">
    <source>
        <dbReference type="ARBA" id="ARBA00022475"/>
    </source>
</evidence>
<feature type="domain" description="DUF3817" evidence="7">
    <location>
        <begin position="15"/>
        <end position="90"/>
    </location>
</feature>
<evidence type="ECO:0000259" key="7">
    <source>
        <dbReference type="Pfam" id="PF12823"/>
    </source>
</evidence>
<comment type="subcellular location">
    <subcellularLocation>
        <location evidence="1">Cell membrane</location>
        <topology evidence="1">Multi-pass membrane protein</topology>
    </subcellularLocation>
</comment>
<evidence type="ECO:0000256" key="4">
    <source>
        <dbReference type="ARBA" id="ARBA00022989"/>
    </source>
</evidence>
<gene>
    <name evidence="8" type="ORF">KSF_079260</name>
</gene>
<feature type="transmembrane region" description="Helical" evidence="6">
    <location>
        <begin position="16"/>
        <end position="36"/>
    </location>
</feature>
<feature type="transmembrane region" description="Helical" evidence="6">
    <location>
        <begin position="43"/>
        <end position="66"/>
    </location>
</feature>
<evidence type="ECO:0000256" key="3">
    <source>
        <dbReference type="ARBA" id="ARBA00022692"/>
    </source>
</evidence>
<reference evidence="8" key="1">
    <citation type="submission" date="2020-10" db="EMBL/GenBank/DDBJ databases">
        <title>Taxonomic study of unclassified bacteria belonging to the class Ktedonobacteria.</title>
        <authorList>
            <person name="Yabe S."/>
            <person name="Wang C.M."/>
            <person name="Zheng Y."/>
            <person name="Sakai Y."/>
            <person name="Cavaletti L."/>
            <person name="Monciardini P."/>
            <person name="Donadio S."/>
        </authorList>
    </citation>
    <scope>NUCLEOTIDE SEQUENCE</scope>
    <source>
        <strain evidence="8">ID150040</strain>
    </source>
</reference>
<keyword evidence="9" id="KW-1185">Reference proteome</keyword>
<sequence>MIPALQVKRLQNRLRIVRLFALLDLVLLIALVWAALTEQKDIVHILGPLHGINYLLLLVVVTAAALDGIWGWWFPLAVLLTAGPPGAFIGEWIMHRRLRASSVAAQESVASVPLAQRRGN</sequence>
<feature type="transmembrane region" description="Helical" evidence="6">
    <location>
        <begin position="72"/>
        <end position="93"/>
    </location>
</feature>
<proteinExistence type="predicted"/>
<keyword evidence="4 6" id="KW-1133">Transmembrane helix</keyword>
<accession>A0A8J3IPP1</accession>
<protein>
    <recommendedName>
        <fullName evidence="7">DUF3817 domain-containing protein</fullName>
    </recommendedName>
</protein>
<comment type="caution">
    <text evidence="8">The sequence shown here is derived from an EMBL/GenBank/DDBJ whole genome shotgun (WGS) entry which is preliminary data.</text>
</comment>
<dbReference type="RefSeq" id="WP_220208651.1">
    <property type="nucleotide sequence ID" value="NZ_BNJK01000002.1"/>
</dbReference>
<evidence type="ECO:0000256" key="6">
    <source>
        <dbReference type="SAM" id="Phobius"/>
    </source>
</evidence>
<dbReference type="Pfam" id="PF12823">
    <property type="entry name" value="DUF3817"/>
    <property type="match status" value="1"/>
</dbReference>
<evidence type="ECO:0000256" key="1">
    <source>
        <dbReference type="ARBA" id="ARBA00004651"/>
    </source>
</evidence>
<evidence type="ECO:0000256" key="5">
    <source>
        <dbReference type="ARBA" id="ARBA00023136"/>
    </source>
</evidence>
<name>A0A8J3IPP1_9CHLR</name>
<keyword evidence="2" id="KW-1003">Cell membrane</keyword>